<dbReference type="GO" id="GO:0009055">
    <property type="term" value="F:electron transfer activity"/>
    <property type="evidence" value="ECO:0007669"/>
    <property type="project" value="InterPro"/>
</dbReference>
<dbReference type="Pfam" id="PF13442">
    <property type="entry name" value="Cytochrome_CBB3"/>
    <property type="match status" value="1"/>
</dbReference>
<dbReference type="InterPro" id="IPR050597">
    <property type="entry name" value="Cytochrome_c_Oxidase_Subunit"/>
</dbReference>
<keyword evidence="7" id="KW-0732">Signal</keyword>
<evidence type="ECO:0000256" key="7">
    <source>
        <dbReference type="SAM" id="SignalP"/>
    </source>
</evidence>
<evidence type="ECO:0000256" key="4">
    <source>
        <dbReference type="ARBA" id="ARBA00022982"/>
    </source>
</evidence>
<gene>
    <name evidence="9" type="ORF">B0F88_11396</name>
</gene>
<dbReference type="AlphaFoldDB" id="A0A2S6GRC8"/>
<protein>
    <submittedName>
        <fullName evidence="9">Cytochrome c553</fullName>
    </submittedName>
</protein>
<evidence type="ECO:0000256" key="1">
    <source>
        <dbReference type="ARBA" id="ARBA00022448"/>
    </source>
</evidence>
<dbReference type="PANTHER" id="PTHR33751">
    <property type="entry name" value="CBB3-TYPE CYTOCHROME C OXIDASE SUBUNIT FIXP"/>
    <property type="match status" value="1"/>
</dbReference>
<dbReference type="GO" id="GO:0020037">
    <property type="term" value="F:heme binding"/>
    <property type="evidence" value="ECO:0007669"/>
    <property type="project" value="InterPro"/>
</dbReference>
<feature type="chain" id="PRO_5015473754" evidence="7">
    <location>
        <begin position="23"/>
        <end position="103"/>
    </location>
</feature>
<name>A0A2S6GRC8_9GAMM</name>
<dbReference type="PROSITE" id="PS51007">
    <property type="entry name" value="CYTC"/>
    <property type="match status" value="1"/>
</dbReference>
<sequence>MRLSTLTGSLILGLMSAQSVNAASIYAGEAKAAAVCSQCHGIRTPSADAPFPPLAGRDADYLKTALKQYRDKTRKSDIMNAIAGSLSDDDISNVAMYYGRLKP</sequence>
<dbReference type="OrthoDB" id="9796421at2"/>
<dbReference type="Gene3D" id="1.10.760.10">
    <property type="entry name" value="Cytochrome c-like domain"/>
    <property type="match status" value="1"/>
</dbReference>
<dbReference type="PANTHER" id="PTHR33751:SF9">
    <property type="entry name" value="CYTOCHROME C4"/>
    <property type="match status" value="1"/>
</dbReference>
<organism evidence="9 10">
    <name type="scientific">Methylobacter tundripaludum</name>
    <dbReference type="NCBI Taxonomy" id="173365"/>
    <lineage>
        <taxon>Bacteria</taxon>
        <taxon>Pseudomonadati</taxon>
        <taxon>Pseudomonadota</taxon>
        <taxon>Gammaproteobacteria</taxon>
        <taxon>Methylococcales</taxon>
        <taxon>Methylococcaceae</taxon>
        <taxon>Methylobacter</taxon>
    </lineage>
</organism>
<dbReference type="InterPro" id="IPR009056">
    <property type="entry name" value="Cyt_c-like_dom"/>
</dbReference>
<proteinExistence type="predicted"/>
<dbReference type="InterPro" id="IPR036909">
    <property type="entry name" value="Cyt_c-like_dom_sf"/>
</dbReference>
<evidence type="ECO:0000259" key="8">
    <source>
        <dbReference type="PROSITE" id="PS51007"/>
    </source>
</evidence>
<keyword evidence="10" id="KW-1185">Reference proteome</keyword>
<evidence type="ECO:0000313" key="10">
    <source>
        <dbReference type="Proteomes" id="UP000238071"/>
    </source>
</evidence>
<evidence type="ECO:0000313" key="9">
    <source>
        <dbReference type="EMBL" id="PPK67756.1"/>
    </source>
</evidence>
<keyword evidence="4" id="KW-0249">Electron transport</keyword>
<dbReference type="GO" id="GO:0046872">
    <property type="term" value="F:metal ion binding"/>
    <property type="evidence" value="ECO:0007669"/>
    <property type="project" value="UniProtKB-KW"/>
</dbReference>
<keyword evidence="1" id="KW-0813">Transport</keyword>
<accession>A0A2S6GRC8</accession>
<evidence type="ECO:0000256" key="2">
    <source>
        <dbReference type="ARBA" id="ARBA00022617"/>
    </source>
</evidence>
<keyword evidence="5 6" id="KW-0408">Iron</keyword>
<dbReference type="EMBL" id="PTIY01000013">
    <property type="protein sequence ID" value="PPK67756.1"/>
    <property type="molecule type" value="Genomic_DNA"/>
</dbReference>
<dbReference type="SUPFAM" id="SSF46626">
    <property type="entry name" value="Cytochrome c"/>
    <property type="match status" value="1"/>
</dbReference>
<keyword evidence="2 6" id="KW-0349">Heme</keyword>
<feature type="signal peptide" evidence="7">
    <location>
        <begin position="1"/>
        <end position="22"/>
    </location>
</feature>
<evidence type="ECO:0000256" key="5">
    <source>
        <dbReference type="ARBA" id="ARBA00023004"/>
    </source>
</evidence>
<reference evidence="9 10" key="1">
    <citation type="submission" date="2018-02" db="EMBL/GenBank/DDBJ databases">
        <title>Subsurface microbial communities from deep shales in Ohio and West Virginia, USA.</title>
        <authorList>
            <person name="Wrighton K."/>
        </authorList>
    </citation>
    <scope>NUCLEOTIDE SEQUENCE [LARGE SCALE GENOMIC DNA]</scope>
    <source>
        <strain evidence="9 10">OWC-G53F</strain>
    </source>
</reference>
<comment type="caution">
    <text evidence="9">The sequence shown here is derived from an EMBL/GenBank/DDBJ whole genome shotgun (WGS) entry which is preliminary data.</text>
</comment>
<evidence type="ECO:0000256" key="6">
    <source>
        <dbReference type="PROSITE-ProRule" id="PRU00433"/>
    </source>
</evidence>
<evidence type="ECO:0000256" key="3">
    <source>
        <dbReference type="ARBA" id="ARBA00022723"/>
    </source>
</evidence>
<dbReference type="Proteomes" id="UP000238071">
    <property type="component" value="Unassembled WGS sequence"/>
</dbReference>
<keyword evidence="3 6" id="KW-0479">Metal-binding</keyword>
<feature type="domain" description="Cytochrome c" evidence="8">
    <location>
        <begin position="23"/>
        <end position="102"/>
    </location>
</feature>
<dbReference type="RefSeq" id="WP_104424788.1">
    <property type="nucleotide sequence ID" value="NZ_PTIY01000013.1"/>
</dbReference>